<reference evidence="3 4" key="1">
    <citation type="submission" date="2019-08" db="EMBL/GenBank/DDBJ databases">
        <authorList>
            <person name="Peeters C."/>
        </authorList>
    </citation>
    <scope>NUCLEOTIDE SEQUENCE [LARGE SCALE GENOMIC DNA]</scope>
    <source>
        <strain evidence="3 4">LMG 31118</strain>
    </source>
</reference>
<dbReference type="EMBL" id="CABPSQ010000010">
    <property type="protein sequence ID" value="VVE72740.1"/>
    <property type="molecule type" value="Genomic_DNA"/>
</dbReference>
<dbReference type="InterPro" id="IPR012334">
    <property type="entry name" value="Pectin_lyas_fold"/>
</dbReference>
<organism evidence="3 4">
    <name type="scientific">Pandoraea captiosa</name>
    <dbReference type="NCBI Taxonomy" id="2508302"/>
    <lineage>
        <taxon>Bacteria</taxon>
        <taxon>Pseudomonadati</taxon>
        <taxon>Pseudomonadota</taxon>
        <taxon>Betaproteobacteria</taxon>
        <taxon>Burkholderiales</taxon>
        <taxon>Burkholderiaceae</taxon>
        <taxon>Pandoraea</taxon>
    </lineage>
</organism>
<dbReference type="AlphaFoldDB" id="A0A5E5AKY9"/>
<feature type="compositionally biased region" description="Basic and acidic residues" evidence="1">
    <location>
        <begin position="1"/>
        <end position="14"/>
    </location>
</feature>
<dbReference type="EC" id="3.1.-.-" evidence="3"/>
<dbReference type="InterPro" id="IPR008638">
    <property type="entry name" value="FhaB/CdiA-like_TPS"/>
</dbReference>
<keyword evidence="4" id="KW-1185">Reference proteome</keyword>
<evidence type="ECO:0000313" key="4">
    <source>
        <dbReference type="Proteomes" id="UP000414136"/>
    </source>
</evidence>
<name>A0A5E5AKY9_9BURK</name>
<evidence type="ECO:0000313" key="3">
    <source>
        <dbReference type="EMBL" id="VVE72740.1"/>
    </source>
</evidence>
<evidence type="ECO:0000256" key="1">
    <source>
        <dbReference type="SAM" id="MobiDB-lite"/>
    </source>
</evidence>
<dbReference type="SMART" id="SM00912">
    <property type="entry name" value="Haemagg_act"/>
    <property type="match status" value="1"/>
</dbReference>
<protein>
    <submittedName>
        <fullName evidence="3">tRNA nuclease CdiA-2</fullName>
        <ecNumber evidence="3">3.1.-.-</ecNumber>
    </submittedName>
</protein>
<evidence type="ECO:0000259" key="2">
    <source>
        <dbReference type="SMART" id="SM00912"/>
    </source>
</evidence>
<dbReference type="InterPro" id="IPR011050">
    <property type="entry name" value="Pectin_lyase_fold/virulence"/>
</dbReference>
<dbReference type="GO" id="GO:0016787">
    <property type="term" value="F:hydrolase activity"/>
    <property type="evidence" value="ECO:0007669"/>
    <property type="project" value="UniProtKB-KW"/>
</dbReference>
<accession>A0A5E5AKY9</accession>
<dbReference type="Proteomes" id="UP000414136">
    <property type="component" value="Unassembled WGS sequence"/>
</dbReference>
<gene>
    <name evidence="3" type="primary">cdiA2_2</name>
    <name evidence="3" type="ORF">PCA31118_04296</name>
</gene>
<dbReference type="Gene3D" id="2.160.20.10">
    <property type="entry name" value="Single-stranded right-handed beta-helix, Pectin lyase-like"/>
    <property type="match status" value="1"/>
</dbReference>
<feature type="domain" description="Filamentous haemagglutinin FhaB/tRNA nuclease CdiA-like TPS" evidence="2">
    <location>
        <begin position="81"/>
        <end position="182"/>
    </location>
</feature>
<sequence length="728" mass="74227">MCEQYDNYKTKDQMPRQSTREVSPLAGEIGGHNNRSSGNQRFQTFRGVAKYGLATMLAAAAHCHAAGIVPDGGTATSVSVGADGRQNVAVAPPVYGVSHNTYTSFNVDRAGATLNNAGVNARTIVNEVTGTAPSLIQGQIAVAGPRANVVLANPNGVTVNGGSFVNTGHVALSTGQVSFSDVLVAPGLYQRNVVLNTGQGTIEVAGGGLAGTLIGLELIAKSVKVSAPITNDFSSPTAYVRVIAGSSKVSLNTRFSPDDNNNDWVSLANQQQANPNAIALDVEPNGSITSGRIQLLTTDLGAGVRHAGAMMANAGDFSLTSAGDVMLAPSSKINVANNLSWQAAGQTTLRGAAILAGGSANLSSHGVLMANAGTLQSTLVSSRSAVVIDSQGDITNVSSLIQGVARDTALASSVGAITLNATGTITNRSDPTNPGGAFGVLFGVNDDVVMRAARDIVNLNARVESNQSVSMQAQGDLSNAISHIEGANGGVATAYANSGRRWLLFSTRDEGFSVDYGSIPAPGQLAYIIADAGNVSLSGRNVYNNGGTVLTNGGNIRVTATNDLVNQAVMTGQASYQRSCFIVCKAVASSTTASYGGQMQAAGSVTLRAGQSATNVGGNVIAWGGDLTVDAPLVTAQGLMGYTAYNGTRGLKAWFGNHWAAIYAQNDGGLFSAASGEVVLTGRGVIKGGVITGAGGVRAAQGIETAYVPYREPARIGTHLGLTTWFGL</sequence>
<dbReference type="Pfam" id="PF05860">
    <property type="entry name" value="TPS"/>
    <property type="match status" value="1"/>
</dbReference>
<dbReference type="NCBIfam" id="TIGR01901">
    <property type="entry name" value="adhes_NPXG"/>
    <property type="match status" value="1"/>
</dbReference>
<proteinExistence type="predicted"/>
<feature type="region of interest" description="Disordered" evidence="1">
    <location>
        <begin position="1"/>
        <end position="39"/>
    </location>
</feature>
<keyword evidence="3" id="KW-0378">Hydrolase</keyword>
<dbReference type="SUPFAM" id="SSF51126">
    <property type="entry name" value="Pectin lyase-like"/>
    <property type="match status" value="1"/>
</dbReference>